<keyword evidence="2" id="KW-0436">Ligase</keyword>
<dbReference type="PANTHER" id="PTHR39323">
    <property type="entry name" value="BLR1149 PROTEIN"/>
    <property type="match status" value="1"/>
</dbReference>
<dbReference type="EC" id="3.1.-.-" evidence="2"/>
<proteinExistence type="predicted"/>
<dbReference type="RefSeq" id="WP_241348866.1">
    <property type="nucleotide sequence ID" value="NZ_JAKZGP010000039.1"/>
</dbReference>
<evidence type="ECO:0000313" key="3">
    <source>
        <dbReference type="Proteomes" id="UP001165489"/>
    </source>
</evidence>
<name>A0ABS9V2A2_9BACT</name>
<dbReference type="GO" id="GO:0016874">
    <property type="term" value="F:ligase activity"/>
    <property type="evidence" value="ECO:0007669"/>
    <property type="project" value="UniProtKB-KW"/>
</dbReference>
<dbReference type="SUPFAM" id="SSF56300">
    <property type="entry name" value="Metallo-dependent phosphatases"/>
    <property type="match status" value="1"/>
</dbReference>
<dbReference type="Pfam" id="PF00149">
    <property type="entry name" value="Metallophos"/>
    <property type="match status" value="1"/>
</dbReference>
<dbReference type="InterPro" id="IPR026336">
    <property type="entry name" value="PdeM-like"/>
</dbReference>
<dbReference type="NCBIfam" id="TIGR04123">
    <property type="entry name" value="P_estr_lig_assc"/>
    <property type="match status" value="1"/>
</dbReference>
<dbReference type="Gene3D" id="3.60.21.10">
    <property type="match status" value="1"/>
</dbReference>
<comment type="caution">
    <text evidence="2">The sequence shown here is derived from an EMBL/GenBank/DDBJ whole genome shotgun (WGS) entry which is preliminary data.</text>
</comment>
<dbReference type="PANTHER" id="PTHR39323:SF1">
    <property type="entry name" value="BLR1149 PROTEIN"/>
    <property type="match status" value="1"/>
</dbReference>
<organism evidence="2 3">
    <name type="scientific">Belliella filtrata</name>
    <dbReference type="NCBI Taxonomy" id="2923435"/>
    <lineage>
        <taxon>Bacteria</taxon>
        <taxon>Pseudomonadati</taxon>
        <taxon>Bacteroidota</taxon>
        <taxon>Cytophagia</taxon>
        <taxon>Cytophagales</taxon>
        <taxon>Cyclobacteriaceae</taxon>
        <taxon>Belliella</taxon>
    </lineage>
</organism>
<dbReference type="GO" id="GO:0004519">
    <property type="term" value="F:endonuclease activity"/>
    <property type="evidence" value="ECO:0007669"/>
    <property type="project" value="UniProtKB-KW"/>
</dbReference>
<dbReference type="GO" id="GO:0016787">
    <property type="term" value="F:hydrolase activity"/>
    <property type="evidence" value="ECO:0007669"/>
    <property type="project" value="UniProtKB-KW"/>
</dbReference>
<keyword evidence="2" id="KW-0255">Endonuclease</keyword>
<evidence type="ECO:0000259" key="1">
    <source>
        <dbReference type="Pfam" id="PF00149"/>
    </source>
</evidence>
<gene>
    <name evidence="2" type="primary">pdeM</name>
    <name evidence="2" type="ORF">MM239_13935</name>
</gene>
<dbReference type="EMBL" id="JAKZGP010000039">
    <property type="protein sequence ID" value="MCH7410503.1"/>
    <property type="molecule type" value="Genomic_DNA"/>
</dbReference>
<accession>A0ABS9V2A2</accession>
<protein>
    <submittedName>
        <fullName evidence="2">Ligase-associated DNA damage response endonuclease PdeM</fullName>
        <ecNumber evidence="2">3.1.-.-</ecNumber>
    </submittedName>
</protein>
<reference evidence="2" key="1">
    <citation type="submission" date="2022-03" db="EMBL/GenBank/DDBJ databases">
        <title>De novo assembled genomes of Belliella spp. (Cyclobacteriaceae) strains.</title>
        <authorList>
            <person name="Szabo A."/>
            <person name="Korponai K."/>
            <person name="Felfoldi T."/>
        </authorList>
    </citation>
    <scope>NUCLEOTIDE SEQUENCE</scope>
    <source>
        <strain evidence="2">DSM 111904</strain>
    </source>
</reference>
<keyword evidence="2" id="KW-0540">Nuclease</keyword>
<dbReference type="InterPro" id="IPR029052">
    <property type="entry name" value="Metallo-depent_PP-like"/>
</dbReference>
<dbReference type="Proteomes" id="UP001165489">
    <property type="component" value="Unassembled WGS sequence"/>
</dbReference>
<feature type="domain" description="Calcineurin-like phosphoesterase" evidence="1">
    <location>
        <begin position="44"/>
        <end position="134"/>
    </location>
</feature>
<keyword evidence="2" id="KW-0378">Hydrolase</keyword>
<keyword evidence="3" id="KW-1185">Reference proteome</keyword>
<dbReference type="InterPro" id="IPR004843">
    <property type="entry name" value="Calcineurin-like_PHP"/>
</dbReference>
<evidence type="ECO:0000313" key="2">
    <source>
        <dbReference type="EMBL" id="MCH7410503.1"/>
    </source>
</evidence>
<sequence length="234" mass="26910">MSIIVVDQLEMIENRGLRINLGKQSMVLVLLPERVVYIPSLNALLIADTHFGKAGHFRKAGIPIPEVLHDQDLKKLEKLISSYQINDVYFLGDLFHSALNDSWWTLVEFSKQQINVKFHLIMGNHDILPLSFYQHDHWIVHEQGLILGDLILTHEPLENIPRDLINLCGHIHPGFTLKGKGRQRITLPCFFYSNQRFVLPAFGRFTGLVSMKRTIDTQIYVIAEDRVVEIPQVL</sequence>